<feature type="transmembrane region" description="Helical" evidence="3">
    <location>
        <begin position="245"/>
        <end position="270"/>
    </location>
</feature>
<gene>
    <name evidence="5" type="ORF">CITCOLO1_LOCUS590</name>
</gene>
<dbReference type="Pfam" id="PF00139">
    <property type="entry name" value="Lectin_legB"/>
    <property type="match status" value="1"/>
</dbReference>
<dbReference type="PANTHER" id="PTHR32401">
    <property type="entry name" value="CONCANAVALIN A-LIKE LECTIN FAMILY PROTEIN"/>
    <property type="match status" value="1"/>
</dbReference>
<dbReference type="Proteomes" id="UP001642487">
    <property type="component" value="Chromosome 1"/>
</dbReference>
<reference evidence="5 6" key="1">
    <citation type="submission" date="2024-03" db="EMBL/GenBank/DDBJ databases">
        <authorList>
            <person name="Gkanogiannis A."/>
            <person name="Becerra Lopez-Lavalle L."/>
        </authorList>
    </citation>
    <scope>NUCLEOTIDE SEQUENCE [LARGE SCALE GENOMIC DNA]</scope>
</reference>
<dbReference type="InterPro" id="IPR001220">
    <property type="entry name" value="Legume_lectin_dom"/>
</dbReference>
<dbReference type="Gene3D" id="2.60.120.200">
    <property type="match status" value="1"/>
</dbReference>
<keyword evidence="6" id="KW-1185">Reference proteome</keyword>
<evidence type="ECO:0000256" key="1">
    <source>
        <dbReference type="ARBA" id="ARBA00007606"/>
    </source>
</evidence>
<keyword evidence="3" id="KW-0812">Transmembrane</keyword>
<evidence type="ECO:0000256" key="2">
    <source>
        <dbReference type="ARBA" id="ARBA00022734"/>
    </source>
</evidence>
<evidence type="ECO:0000259" key="4">
    <source>
        <dbReference type="Pfam" id="PF00139"/>
    </source>
</evidence>
<dbReference type="EMBL" id="OZ021735">
    <property type="protein sequence ID" value="CAK9309065.1"/>
    <property type="molecule type" value="Genomic_DNA"/>
</dbReference>
<name>A0ABP0XQS5_9ROSI</name>
<dbReference type="SUPFAM" id="SSF49899">
    <property type="entry name" value="Concanavalin A-like lectins/glucanases"/>
    <property type="match status" value="1"/>
</dbReference>
<dbReference type="InterPro" id="IPR013320">
    <property type="entry name" value="ConA-like_dom_sf"/>
</dbReference>
<accession>A0ABP0XQS5</accession>
<keyword evidence="3" id="KW-1133">Transmembrane helix</keyword>
<comment type="similarity">
    <text evidence="1">Belongs to the leguminous lectin family.</text>
</comment>
<dbReference type="InterPro" id="IPR050258">
    <property type="entry name" value="Leguminous_Lectin"/>
</dbReference>
<keyword evidence="3" id="KW-0472">Membrane</keyword>
<dbReference type="CDD" id="cd06899">
    <property type="entry name" value="lectin_legume_LecRK_Arcelin_ConA"/>
    <property type="match status" value="1"/>
</dbReference>
<dbReference type="SUPFAM" id="SSF56112">
    <property type="entry name" value="Protein kinase-like (PK-like)"/>
    <property type="match status" value="1"/>
</dbReference>
<evidence type="ECO:0000313" key="5">
    <source>
        <dbReference type="EMBL" id="CAK9309065.1"/>
    </source>
</evidence>
<protein>
    <recommendedName>
        <fullName evidence="4">Legume lectin domain-containing protein</fullName>
    </recommendedName>
</protein>
<evidence type="ECO:0000313" key="6">
    <source>
        <dbReference type="Proteomes" id="UP001642487"/>
    </source>
</evidence>
<proteinExistence type="inferred from homology"/>
<dbReference type="InterPro" id="IPR011009">
    <property type="entry name" value="Kinase-like_dom_sf"/>
</dbReference>
<organism evidence="5 6">
    <name type="scientific">Citrullus colocynthis</name>
    <name type="common">colocynth</name>
    <dbReference type="NCBI Taxonomy" id="252529"/>
    <lineage>
        <taxon>Eukaryota</taxon>
        <taxon>Viridiplantae</taxon>
        <taxon>Streptophyta</taxon>
        <taxon>Embryophyta</taxon>
        <taxon>Tracheophyta</taxon>
        <taxon>Spermatophyta</taxon>
        <taxon>Magnoliopsida</taxon>
        <taxon>eudicotyledons</taxon>
        <taxon>Gunneridae</taxon>
        <taxon>Pentapetalae</taxon>
        <taxon>rosids</taxon>
        <taxon>fabids</taxon>
        <taxon>Cucurbitales</taxon>
        <taxon>Cucurbitaceae</taxon>
        <taxon>Benincaseae</taxon>
        <taxon>Citrullus</taxon>
    </lineage>
</organism>
<dbReference type="PANTHER" id="PTHR32401:SF47">
    <property type="entry name" value="LEGUME LECTIN DOMAIN-CONTAINING PROTEIN"/>
    <property type="match status" value="1"/>
</dbReference>
<feature type="domain" description="Legume lectin" evidence="4">
    <location>
        <begin position="7"/>
        <end position="242"/>
    </location>
</feature>
<evidence type="ECO:0000256" key="3">
    <source>
        <dbReference type="SAM" id="Phobius"/>
    </source>
</evidence>
<keyword evidence="2" id="KW-0430">Lectin</keyword>
<dbReference type="Gene3D" id="3.30.200.20">
    <property type="entry name" value="Phosphorylase Kinase, domain 1"/>
    <property type="match status" value="1"/>
</dbReference>
<sequence length="357" mass="40090">MWCFISDQFLWNEDVIAFQGDEFLSDRGIQFSHSVYHCQVGQAIYRDIVPIWDIETGKLTDFSTHFAFSIDTQNNKTYGSGIVFFLASVGFQIPINSAAVFFGLYNKTYMNSSQNQILHVEFDSHADPDWDPSYQHVGININSVTSSILTPLNVSFHSGDIADVWISYNSTTKNFTVSWKWKSTSNSFEDTTLSYKIDLTTILPQWAVVGFAGATGTNFERHTLFSWEFNSSLDIKQTSKNNGNIVNIVVGATVSVGVFIIIVITTIFVVMCKLKQRKKTGEEVNLTSMNQDLEREAGPRRFSTKLLAMATNNFSNERKPREGGFGAVYRGYIPDIDLTIAVKKISSGSKQGREKSI</sequence>